<protein>
    <recommendedName>
        <fullName evidence="1">BioF2-like acetyltransferase domain-containing protein</fullName>
    </recommendedName>
</protein>
<comment type="caution">
    <text evidence="2">The sequence shown here is derived from an EMBL/GenBank/DDBJ whole genome shotgun (WGS) entry which is preliminary data.</text>
</comment>
<evidence type="ECO:0000313" key="2">
    <source>
        <dbReference type="EMBL" id="TWT60204.1"/>
    </source>
</evidence>
<reference evidence="2 3" key="1">
    <citation type="submission" date="2019-02" db="EMBL/GenBank/DDBJ databases">
        <title>Deep-cultivation of Planctomycetes and their phenomic and genomic characterization uncovers novel biology.</title>
        <authorList>
            <person name="Wiegand S."/>
            <person name="Jogler M."/>
            <person name="Boedeker C."/>
            <person name="Pinto D."/>
            <person name="Vollmers J."/>
            <person name="Rivas-Marin E."/>
            <person name="Kohn T."/>
            <person name="Peeters S.H."/>
            <person name="Heuer A."/>
            <person name="Rast P."/>
            <person name="Oberbeckmann S."/>
            <person name="Bunk B."/>
            <person name="Jeske O."/>
            <person name="Meyerdierks A."/>
            <person name="Storesund J.E."/>
            <person name="Kallscheuer N."/>
            <person name="Luecker S."/>
            <person name="Lage O.M."/>
            <person name="Pohl T."/>
            <person name="Merkel B.J."/>
            <person name="Hornburger P."/>
            <person name="Mueller R.-W."/>
            <person name="Bruemmer F."/>
            <person name="Labrenz M."/>
            <person name="Spormann A.M."/>
            <person name="Op Den Camp H."/>
            <person name="Overmann J."/>
            <person name="Amann R."/>
            <person name="Jetten M.S.M."/>
            <person name="Mascher T."/>
            <person name="Medema M.H."/>
            <person name="Devos D.P."/>
            <person name="Kaster A.-K."/>
            <person name="Ovreas L."/>
            <person name="Rohde M."/>
            <person name="Galperin M.Y."/>
            <person name="Jogler C."/>
        </authorList>
    </citation>
    <scope>NUCLEOTIDE SEQUENCE [LARGE SCALE GENOMIC DNA]</scope>
    <source>
        <strain evidence="2 3">Pan54</strain>
    </source>
</reference>
<feature type="domain" description="BioF2-like acetyltransferase" evidence="1">
    <location>
        <begin position="218"/>
        <end position="360"/>
    </location>
</feature>
<dbReference type="OrthoDB" id="9808976at2"/>
<dbReference type="InterPro" id="IPR038740">
    <property type="entry name" value="BioF2-like_GNAT_dom"/>
</dbReference>
<dbReference type="AlphaFoldDB" id="A0A5C5XBS0"/>
<dbReference type="Gene3D" id="3.40.630.30">
    <property type="match status" value="1"/>
</dbReference>
<organism evidence="2 3">
    <name type="scientific">Rubinisphaera italica</name>
    <dbReference type="NCBI Taxonomy" id="2527969"/>
    <lineage>
        <taxon>Bacteria</taxon>
        <taxon>Pseudomonadati</taxon>
        <taxon>Planctomycetota</taxon>
        <taxon>Planctomycetia</taxon>
        <taxon>Planctomycetales</taxon>
        <taxon>Planctomycetaceae</taxon>
        <taxon>Rubinisphaera</taxon>
    </lineage>
</organism>
<dbReference type="SUPFAM" id="SSF55729">
    <property type="entry name" value="Acyl-CoA N-acyltransferases (Nat)"/>
    <property type="match status" value="1"/>
</dbReference>
<evidence type="ECO:0000259" key="1">
    <source>
        <dbReference type="Pfam" id="PF13480"/>
    </source>
</evidence>
<evidence type="ECO:0000313" key="3">
    <source>
        <dbReference type="Proteomes" id="UP000316095"/>
    </source>
</evidence>
<dbReference type="RefSeq" id="WP_146502356.1">
    <property type="nucleotide sequence ID" value="NZ_SJPG01000001.1"/>
</dbReference>
<accession>A0A5C5XBS0</accession>
<dbReference type="Pfam" id="PF13480">
    <property type="entry name" value="Acetyltransf_6"/>
    <property type="match status" value="1"/>
</dbReference>
<gene>
    <name evidence="2" type="ORF">Pan54_09180</name>
</gene>
<proteinExistence type="predicted"/>
<name>A0A5C5XBS0_9PLAN</name>
<sequence length="407" mass="46645">MIEAISQTDQQSSSTEYSERIDGLMPAEIVHHPLHLKMYGMNDRAKVLLSWRELEQRLPSVPIACSAAWTENWLQQYGDIVRPWFVVATANGVIEGVCLLSESNSKLFGIFPVKTLNMGTAGEPHGQSVCVEYNELLVSDHYREKFVYQLQKLIASERGWDQFVLSGISAKEGTSWPILSDQYSDMRDTSTRIRECRYFDLKACRDAGEEILQRLGKSTKSNLKRRSNQLDPLAIDWAESTEQALEIFEELIKLHQARWQAVGMPGAFASDRFKQFLRTLIEKTFANKGVVLARITSKGKTIGCLYLLNDRNRLLDYVSGFVSFEEAPSPGLMSHYVCMQEAMKRGYDAYDFLVGEKQHKANLGKSAQQLQWIICERRRLKYCLRDAVQYSKQIVKKFLKRDTNKKP</sequence>
<dbReference type="Proteomes" id="UP000316095">
    <property type="component" value="Unassembled WGS sequence"/>
</dbReference>
<keyword evidence="3" id="KW-1185">Reference proteome</keyword>
<dbReference type="EMBL" id="SJPG01000001">
    <property type="protein sequence ID" value="TWT60204.1"/>
    <property type="molecule type" value="Genomic_DNA"/>
</dbReference>
<dbReference type="InterPro" id="IPR016181">
    <property type="entry name" value="Acyl_CoA_acyltransferase"/>
</dbReference>